<dbReference type="NCBIfam" id="TIGR04131">
    <property type="entry name" value="Bac_Flav_CTERM"/>
    <property type="match status" value="1"/>
</dbReference>
<dbReference type="EMBL" id="CP019344">
    <property type="protein sequence ID" value="ARN79349.1"/>
    <property type="molecule type" value="Genomic_DNA"/>
</dbReference>
<dbReference type="Gene3D" id="2.60.40.2700">
    <property type="match status" value="1"/>
</dbReference>
<feature type="domain" description="Ig-like" evidence="1">
    <location>
        <begin position="326"/>
        <end position="401"/>
    </location>
</feature>
<dbReference type="Proteomes" id="UP000193431">
    <property type="component" value="Chromosome"/>
</dbReference>
<dbReference type="InterPro" id="IPR044023">
    <property type="entry name" value="Ig_7"/>
</dbReference>
<organism evidence="2 3">
    <name type="scientific">Nonlabens spongiae</name>
    <dbReference type="NCBI Taxonomy" id="331648"/>
    <lineage>
        <taxon>Bacteria</taxon>
        <taxon>Pseudomonadati</taxon>
        <taxon>Bacteroidota</taxon>
        <taxon>Flavobacteriia</taxon>
        <taxon>Flavobacteriales</taxon>
        <taxon>Flavobacteriaceae</taxon>
        <taxon>Nonlabens</taxon>
    </lineage>
</organism>
<sequence>MIFVSRSLWSVVFIMFFAFAKAQLGFCSGESGDIIFSEDFGAGTTNGPALPTTVTNYTYVNSAPEDGQYTISNNMGQLGSFWNRPDHTGNSNGRMLIVNAAFNAGIFYQTSIPGLCENTPYEFSAWVFNVYNPNSNACPGVGIPIQVRFQIWDATDTVLLADGTMNPRGGETNPTWIQYGLTFTSEPGQNECILKLINAGDGGCGNDLAIDDIQFRPCGDAINVVSNGSEETIVCEEDLPVSVTLDATTTTNVFSSAEYQWQSSTDNGANFTDIPGANGASHTTQLLNADTQFRVKIAEDAVNLSNSQCVNFSDIYTFEVDEVSTPVALDDSVTSCDGEEVELAVQPVNGVIFNWYDAPTAGNLLVSDQETFTSSTPGFYYVEARTTAANCISNNRVEIEIVAARAPDIPREEIFICSGETARLEVPVSPATYEWDNGAMTQAIEVDTAGTYECIVTTPEGCETIAVFEVIVTPVPEIQELRLIGEEELEIITVSQNPDFEYSIDGINFQESNHFDVNNLLEINAFVRNSRGCDTVTDNLFRVKVNLFFSPNEDGFNDRWSISGLENFPGSRIEIFDRYGKLLRVLNNPEVEGWNGTFNNEPLPSSDYWFKLYYADQEISGHFTLKR</sequence>
<evidence type="ECO:0000313" key="3">
    <source>
        <dbReference type="Proteomes" id="UP000193431"/>
    </source>
</evidence>
<reference evidence="2 3" key="1">
    <citation type="submission" date="2016-11" db="EMBL/GenBank/DDBJ databases">
        <title>Trade-off between light-utilization and light-protection in marine flavobacteria.</title>
        <authorList>
            <person name="Kumagai Y."/>
        </authorList>
    </citation>
    <scope>NUCLEOTIDE SEQUENCE [LARGE SCALE GENOMIC DNA]</scope>
    <source>
        <strain evidence="2 3">JCM 13191</strain>
    </source>
</reference>
<evidence type="ECO:0000259" key="1">
    <source>
        <dbReference type="Pfam" id="PF19081"/>
    </source>
</evidence>
<dbReference type="OrthoDB" id="1652165at2"/>
<dbReference type="Pfam" id="PF13585">
    <property type="entry name" value="CHU_C"/>
    <property type="match status" value="1"/>
</dbReference>
<evidence type="ECO:0000313" key="2">
    <source>
        <dbReference type="EMBL" id="ARN79349.1"/>
    </source>
</evidence>
<proteinExistence type="predicted"/>
<protein>
    <submittedName>
        <fullName evidence="2">Lectin</fullName>
    </submittedName>
</protein>
<dbReference type="STRING" id="331648.BST97_03245"/>
<keyword evidence="3" id="KW-1185">Reference proteome</keyword>
<accession>A0A1W6MPF3</accession>
<dbReference type="InterPro" id="IPR026341">
    <property type="entry name" value="T9SS_type_B"/>
</dbReference>
<gene>
    <name evidence="2" type="ORF">BST97_03245</name>
</gene>
<dbReference type="AlphaFoldDB" id="A0A1W6MPF3"/>
<dbReference type="Pfam" id="PF19081">
    <property type="entry name" value="Ig_7"/>
    <property type="match status" value="1"/>
</dbReference>
<name>A0A1W6MPF3_9FLAO</name>